<dbReference type="Proteomes" id="UP000264353">
    <property type="component" value="Chromosome A4"/>
</dbReference>
<feature type="compositionally biased region" description="Basic and acidic residues" evidence="1">
    <location>
        <begin position="1"/>
        <end position="12"/>
    </location>
</feature>
<evidence type="ECO:0000256" key="1">
    <source>
        <dbReference type="SAM" id="MobiDB-lite"/>
    </source>
</evidence>
<protein>
    <recommendedName>
        <fullName evidence="4">Coat protein</fullName>
    </recommendedName>
</protein>
<sequence>MHPHASRRDRTPRVPVPQSPNHNIAPKNAMLEIAASQPYITVHPPRFNSFVPDAQMLFHVLGICDQLMLTTTQFIRSSPSWLPIVSQLYISLLWNFTILRNFVSSRLGSFFQYYQILNELEFLKHCIVPGPLVSFFQSLSSFNGRFFDITPIIPDFTSLWNASAFHINADYARQIPITAIILDQLHHFATSDDTDSFQFQWYGNVFSQSSQGYNKLNRIGPQLCGSLFSTPQQTASARAFWSSVFAGATRVNAADETARFTSILNLFVHMHNYSKYFNGSVPLSSILPTGLGAVAVRGVPSVNEATRSFLYPTNAEIEPFTSSRFNPRRLIPLAMSVTFQHCEYEGLDEEAERYAIVAHTNLRWPLENGDQNEWTLVNSCVTHRGDVWSFMCHRFSNPVVSLHFQLGQVIVSRYHLHELYLDD</sequence>
<name>A0A397ZML6_BRACM</name>
<gene>
    <name evidence="2" type="ORF">BRARA_D01999</name>
</gene>
<reference evidence="2 3" key="1">
    <citation type="submission" date="2018-06" db="EMBL/GenBank/DDBJ databases">
        <title>WGS assembly of Brassica rapa FPsc.</title>
        <authorList>
            <person name="Bowman J."/>
            <person name="Kohchi T."/>
            <person name="Yamato K."/>
            <person name="Jenkins J."/>
            <person name="Shu S."/>
            <person name="Ishizaki K."/>
            <person name="Yamaoka S."/>
            <person name="Nishihama R."/>
            <person name="Nakamura Y."/>
            <person name="Berger F."/>
            <person name="Adam C."/>
            <person name="Aki S."/>
            <person name="Althoff F."/>
            <person name="Araki T."/>
            <person name="Arteaga-Vazquez M."/>
            <person name="Balasubrmanian S."/>
            <person name="Bauer D."/>
            <person name="Boehm C."/>
            <person name="Briginshaw L."/>
            <person name="Caballero-Perez J."/>
            <person name="Catarino B."/>
            <person name="Chen F."/>
            <person name="Chiyoda S."/>
            <person name="Chovatia M."/>
            <person name="Davies K."/>
            <person name="Delmans M."/>
            <person name="Demura T."/>
            <person name="Dierschke T."/>
            <person name="Dolan L."/>
            <person name="Dorantes-Acosta A."/>
            <person name="Eklund D."/>
            <person name="Florent S."/>
            <person name="Flores-Sandoval E."/>
            <person name="Fujiyama A."/>
            <person name="Fukuzawa H."/>
            <person name="Galik B."/>
            <person name="Grimanelli D."/>
            <person name="Grimwood J."/>
            <person name="Grossniklaus U."/>
            <person name="Hamada T."/>
            <person name="Haseloff J."/>
            <person name="Hetherington A."/>
            <person name="Higo A."/>
            <person name="Hirakawa Y."/>
            <person name="Hundley H."/>
            <person name="Ikeda Y."/>
            <person name="Inoue K."/>
            <person name="Inoue S."/>
            <person name="Ishida S."/>
            <person name="Jia Q."/>
            <person name="Kakita M."/>
            <person name="Kanazawa T."/>
            <person name="Kawai Y."/>
            <person name="Kawashima T."/>
            <person name="Kennedy M."/>
            <person name="Kinose K."/>
            <person name="Kinoshita T."/>
            <person name="Kohara Y."/>
            <person name="Koide E."/>
            <person name="Komatsu K."/>
            <person name="Kopischke S."/>
            <person name="Kubo M."/>
            <person name="Kyozuka J."/>
            <person name="Lagercrantz U."/>
            <person name="Lin S."/>
            <person name="Lindquist E."/>
            <person name="Lipzen A."/>
            <person name="Lu C."/>
            <person name="Luna E."/>
            <person name="Martienssen R."/>
            <person name="Minamino N."/>
            <person name="Mizutani M."/>
            <person name="Mizutani M."/>
            <person name="Mochizuki N."/>
            <person name="Monte I."/>
            <person name="Mosher R."/>
            <person name="Nagasaki H."/>
            <person name="Nakagami H."/>
            <person name="Naramoto S."/>
            <person name="Nishitani K."/>
            <person name="Ohtani M."/>
            <person name="Okamoto T."/>
            <person name="Okumura M."/>
            <person name="Phillips J."/>
            <person name="Pollak B."/>
            <person name="Reinders A."/>
            <person name="Roevekamp M."/>
            <person name="Sano R."/>
            <person name="Sawa S."/>
            <person name="Schmid M."/>
            <person name="Shirakawa M."/>
            <person name="Solano R."/>
            <person name="Spunde A."/>
            <person name="Suetsugu N."/>
            <person name="Sugano S."/>
            <person name="Sugiyama A."/>
            <person name="Sun R."/>
            <person name="Suzuki Y."/>
            <person name="Takenaka M."/>
            <person name="Takezawa D."/>
            <person name="Tomogane H."/>
            <person name="Tsuzuki M."/>
            <person name="Ueda T."/>
            <person name="Umeda M."/>
            <person name="Ward J."/>
            <person name="Watanabe Y."/>
            <person name="Yazaki K."/>
            <person name="Yokoyama R."/>
            <person name="Yoshitake Y."/>
            <person name="Yotsui I."/>
            <person name="Zachgo S."/>
            <person name="Schmutz J."/>
        </authorList>
    </citation>
    <scope>NUCLEOTIDE SEQUENCE [LARGE SCALE GENOMIC DNA]</scope>
    <source>
        <strain evidence="3">cv. B-3</strain>
    </source>
</reference>
<feature type="region of interest" description="Disordered" evidence="1">
    <location>
        <begin position="1"/>
        <end position="23"/>
    </location>
</feature>
<dbReference type="EMBL" id="CM010631">
    <property type="protein sequence ID" value="RID66887.1"/>
    <property type="molecule type" value="Genomic_DNA"/>
</dbReference>
<evidence type="ECO:0000313" key="3">
    <source>
        <dbReference type="Proteomes" id="UP000264353"/>
    </source>
</evidence>
<evidence type="ECO:0000313" key="2">
    <source>
        <dbReference type="EMBL" id="RID66887.1"/>
    </source>
</evidence>
<organism evidence="2 3">
    <name type="scientific">Brassica campestris</name>
    <name type="common">Field mustard</name>
    <dbReference type="NCBI Taxonomy" id="3711"/>
    <lineage>
        <taxon>Eukaryota</taxon>
        <taxon>Viridiplantae</taxon>
        <taxon>Streptophyta</taxon>
        <taxon>Embryophyta</taxon>
        <taxon>Tracheophyta</taxon>
        <taxon>Spermatophyta</taxon>
        <taxon>Magnoliopsida</taxon>
        <taxon>eudicotyledons</taxon>
        <taxon>Gunneridae</taxon>
        <taxon>Pentapetalae</taxon>
        <taxon>rosids</taxon>
        <taxon>malvids</taxon>
        <taxon>Brassicales</taxon>
        <taxon>Brassicaceae</taxon>
        <taxon>Brassiceae</taxon>
        <taxon>Brassica</taxon>
    </lineage>
</organism>
<proteinExistence type="predicted"/>
<evidence type="ECO:0008006" key="4">
    <source>
        <dbReference type="Google" id="ProtNLM"/>
    </source>
</evidence>
<accession>A0A397ZML6</accession>
<dbReference type="AlphaFoldDB" id="A0A397ZML6"/>